<dbReference type="FunFam" id="1.10.418.10:FF:000068">
    <property type="entry name" value="Putative Filamin-A"/>
    <property type="match status" value="2"/>
</dbReference>
<evidence type="ECO:0000313" key="17">
    <source>
        <dbReference type="EMBL" id="EEN63610.1"/>
    </source>
</evidence>
<feature type="repeat" description="Filamin" evidence="12">
    <location>
        <begin position="668"/>
        <end position="753"/>
    </location>
</feature>
<feature type="repeat" description="Filamin" evidence="12">
    <location>
        <begin position="1472"/>
        <end position="1551"/>
    </location>
</feature>
<dbReference type="InterPro" id="IPR014756">
    <property type="entry name" value="Ig_E-set"/>
</dbReference>
<dbReference type="eggNOG" id="KOG0518">
    <property type="taxonomic scope" value="Eukaryota"/>
</dbReference>
<dbReference type="CDD" id="cd21185">
    <property type="entry name" value="CH_jitterbug-like_rpt3"/>
    <property type="match status" value="1"/>
</dbReference>
<keyword evidence="10 15" id="KW-1133">Transmembrane helix</keyword>
<dbReference type="eggNOG" id="KOG1237">
    <property type="taxonomic scope" value="Eukaryota"/>
</dbReference>
<dbReference type="PROSITE" id="PS01023">
    <property type="entry name" value="PTR2_2"/>
    <property type="match status" value="1"/>
</dbReference>
<dbReference type="CDD" id="cd21229">
    <property type="entry name" value="CH_jitterbug-like_rpt2"/>
    <property type="match status" value="1"/>
</dbReference>
<feature type="transmembrane region" description="Helical" evidence="15">
    <location>
        <begin position="2609"/>
        <end position="2629"/>
    </location>
</feature>
<dbReference type="InterPro" id="IPR001715">
    <property type="entry name" value="CH_dom"/>
</dbReference>
<feature type="repeat" description="Filamin" evidence="12">
    <location>
        <begin position="2543"/>
        <end position="2589"/>
    </location>
</feature>
<evidence type="ECO:0000256" key="11">
    <source>
        <dbReference type="ARBA" id="ARBA00023136"/>
    </source>
</evidence>
<keyword evidence="9" id="KW-0653">Protein transport</keyword>
<evidence type="ECO:0000256" key="5">
    <source>
        <dbReference type="ARBA" id="ARBA00022692"/>
    </source>
</evidence>
<dbReference type="FunFam" id="2.60.40.10:FF:002372">
    <property type="match status" value="9"/>
</dbReference>
<dbReference type="InterPro" id="IPR000109">
    <property type="entry name" value="POT_fam"/>
</dbReference>
<sequence>MKKEGIKTVNIGNEDVLEGNEKLMLGLIWTLIQHYQISRGSGQRGAKYSPKKHMLLWLQTVLPECRITNLSTDWNDGIALSALVDYCRPGLFPHWRSLNRQDALQNCRNAMDIAEREFNIPQEPVDYQFLFPHTSTCSLGNSSPTLPMYGNEDVLEGNEKLMLGLIWTLIQHYQISRGSGQRGAKYSPKKHMLLWLQTVLPECRITNLSTDWNDGIALSALVDYCCPGLVPHWRSLNRQDALQNCRNAMDIAEREFNIPQVVSPEDFSDPSLDELSGMTYLSYYVKEDGPGYDAALQALNSLVPEAKVNNFQGDLTDGRVLCGMMHQLGGACPSYHSLSPQEASDNIAQALNWGNSLGVTPTFTAEEVTSGQVPSLAIMSYIAQVQAKADPEGRLIRRRSSGFHDENNLLDTEVLTQPELQSSTTVEVQQSMQAEPNVAFTPSHAEEPVRGRPDFTFPPPPSSPPPVVAESTTFFVPPSPPASDNDPAETQETARYFSEIPSPVYQPPSPTTYVYAPPSPREEPTPIATHQPLPMSCHQEVAMEMVDEPLIVPEYVAPVFAPPPRSGGYGGLDLSRVSVAGNGVNQAPVGKPADIRITPTGAVGGNFVVEAESPGGRSHPVSLQKERTGYLTGHFTPEEIGQYQVSVKCDGRDVPSSPFNCNVYDPDRVRVMGMNRALLGSLAAFGVETGTAGEGDIDVTVRGPNGRKCPNKIRPEGAGNYRVTYSPNETGWHEVEIEFNGDDIPGSPFRQEVVDSWNVTAEGEGLGPKVTGSQMHEFSVLGTAGGELMVNIQFDASRAGNGRIDVTVMDGRTSLPVNLSPSGGNRYSASFVPQTANPHDVTVTFEGQNVPRSPFRVNIIDASRVRASGDGLDRVPIGTGTEFFVDSQGGGDADVAVKITGPTGRDVPARVSGGNGHWTVQYTPTEVCDHNIMVTFAGMQIYGSPFLSHCYDINQVQVGDIPNGKMGQPVQVEIDTSRAGHGDLAANVSVNYQNVPCDLRSRGADSYLLTFVPQTTVTHDLVFKFNGSIIPGCPYRCKIVDASQVTAHGDGLDRIPVDRPTNFYIDTSRAGDADIDVRIAGTEAKNVPVKLTGGSGKYVAEYTPTQVGEHQITVTYAGRQIPGSPFSSYAYDVNQIRVGNIPRGRVGHPVEVFVDATKAGSGVLEATVNCPTDPVTSQMDSIGQDRFKLVFVPRCNHPHDIAFKFNGNVVPGSPYKCYISDASQAQARGDGLDRVPIKTPASFVIDTSRAGNGDVVTIITSDHQIDIHFDQQPIPGSPFHCHVYDVSGVRIREIPQGRVGKTVQVEVDTSLAGRGSLQGDVSVLRNPVASNLSSLDSDRYLMTFVPQSVDPHNIVFKFNGSVVPGSPFPCYILDAGLVRVTGDGLDRVPVNSQTQVFLDATRAGDAEVDVNIKSPSGRAVPTRVSGKGNYTVDYTPTEVGEHQITVTYAGRQIPGSPFSSYAYDVNQIRVGNIPRGRVGHPVEVFVDATKAGSGVLEATVNCPTDPVTSQMDSIGQDRFKLVFVPRCNHPHDIAFKFNGNVVPGSPYKCYISDASQAQARGDGLDRVPIKTPASFVIDTSRAGNGDVVTIITSPSGRAVPTRVSGKGNYTVDYTPTEVGPHKIDAKFGGMEVNGSPFTSYAYDVSKVRVGHVPNGVVGRPVDIDVDTSQAGPGELAAAVTQNYQPIPCTLKHKGGDVYTITFIPQNTQVHDLLFKFNGTIVPGSPFHVYIIDAGLVTVTGEGLDRVPVGRPTDFLVDTTRAGESGLDVSITGPGGRRVPCRPSGHGNYTIEYTPTEVVDTSQAGFGDLMANVSTNYQTVPSTLEGRSSDVWVLTFVPQTVQTHDVVFKFNNDIVPGSPFPVKMIDASSVHASGDGLDRVPVNRPTHFKIDTSRAGDADIVAHITSPSGRKIPCSVYGSSGNFTAEYTPLEAGDHTISVTFAGRTISGSPFTCNVYDVSRVRVLDIPKGIPGKPVYIDVDSSKAGAGELAAIVTHGKFNIVPSTLRGKGDRHKYTLTFIPKTVETHEVIFKFNGHVVPGCPHEVKMIDANRVTASGEGLGRIPIKHPTDIHIDASRTGDAPLSCSIKGPSGQNVPCTLAGSKGSYKATYVPVEVGTHDIDIQFGNMPIYGNPFSSRVYDVGQVTVESIPVGRIGRTAEVKVSTAKAGEGQITANVICEDNIVPSSVTQKPQGKWDIAFIPKSFQDHQVMLKFNGALVLGSPHVCKVLNASSVTASGDGVDANKDLRAGDAVKFAIQTNDAGEGEILATVTAPSGKVSSCTILGGGRSTTHTAVYTPEEVAPSGKVSSCTILGGGRSTTHTAVYTPEEVGRHRIDVGYAGMPISGSPFASYVYDINKIKVQDVTTGIMGLPVSMGVDTTKAGRGELAASVTVDNFKVVPASLLPGKEPKNYILNFTPEVCKTHDVLFKFNGDILPGSHNIQINFWGMPIYGSPFTSKAFDAKQVIVEEIPTGRIGTQTGVVVDASKAGVGTVTAEVFCDKKQIPCSVQPLKDGKSVIAFMPQSFKDHEVGIKFNGLAIPGGPHVCKILGAETVKAFGEGITPRPGVPRGHPATFTINMNDAGNGEIASTVTTILTIYLLEALLFDDSTSTAIYHAFTFGCYFTPILGAIMADSWLGKYWTIVSVSMVYCLGHLIMSLSDLVGPHPYPFLGPSPSGKMTIVSVSILYAIGNFVLSISSLFGPPPYPFYGVSPQANIPGAMIGLVLIALGTGGIKPCVSAFGGDQFKDGQTKQVQMFFSIFYFAINAGSLISTLVTPLLRDDVQCYGADCFPLAFGVPAILMVVATILFVVGTPFYKRNPPQGNVVVLVSKAIGNAVKNRWNREEGEQREHWMDYCDTTKYEKKLVRDIKFMLHVLYMYIPLPVFWALFDQQGSRWTLQAYRMNYDLGPLGKMKPDQIQFVNPALILILIPIFEGVIYPILDKCKIPNRPLQRMCAGMTFAAGAFVVAGFIQIALQNTYPQPPAAGYSGLRIINMADCELTATFDPPFTGDNPPAFDAIAYKGEQKLYNVPKGNHTIDFTCNGKNPLNNYPVDMGDQEFNTVIITEKNGTLHAPPQFHTDWDKPDKADPKMRVIFMLDPDTIGNNVTVRIENKAVPTQVNHDFDVEMETATEYVVKEPGDFNVRLQYVNNTKADQDELVGTFSTEHGGGYTVVVYNDGTENMVESYIDAEPSSMSILYQIPQYFIITTGEVLFSVTGLDFSYSQAPKSMKSVLQAAWLLTVAFGNVIVLIVAEARLIEDQAIEFFMFAGLMGAVVIIFAIMAYFYTYNEIPKDDEEMEEMGKSNGDIENGKVRNGVDNPALSPDGPIYEDVLAGDTSYITQL</sequence>
<feature type="repeat" description="Filamin" evidence="12">
    <location>
        <begin position="1655"/>
        <end position="1730"/>
    </location>
</feature>
<evidence type="ECO:0000256" key="13">
    <source>
        <dbReference type="RuleBase" id="RU003755"/>
    </source>
</evidence>
<reference evidence="17" key="1">
    <citation type="journal article" date="2008" name="Nature">
        <title>The amphioxus genome and the evolution of the chordate karyotype.</title>
        <authorList>
            <consortium name="US DOE Joint Genome Institute (JGI-PGF)"/>
            <person name="Putnam N.H."/>
            <person name="Butts T."/>
            <person name="Ferrier D.E.K."/>
            <person name="Furlong R.F."/>
            <person name="Hellsten U."/>
            <person name="Kawashima T."/>
            <person name="Robinson-Rechavi M."/>
            <person name="Shoguchi E."/>
            <person name="Terry A."/>
            <person name="Yu J.-K."/>
            <person name="Benito-Gutierrez E.L."/>
            <person name="Dubchak I."/>
            <person name="Garcia-Fernandez J."/>
            <person name="Gibson-Brown J.J."/>
            <person name="Grigoriev I.V."/>
            <person name="Horton A.C."/>
            <person name="de Jong P.J."/>
            <person name="Jurka J."/>
            <person name="Kapitonov V.V."/>
            <person name="Kohara Y."/>
            <person name="Kuroki Y."/>
            <person name="Lindquist E."/>
            <person name="Lucas S."/>
            <person name="Osoegawa K."/>
            <person name="Pennacchio L.A."/>
            <person name="Salamov A.A."/>
            <person name="Satou Y."/>
            <person name="Sauka-Spengler T."/>
            <person name="Schmutz J."/>
            <person name="Shin-I T."/>
            <person name="Toyoda A."/>
            <person name="Bronner-Fraser M."/>
            <person name="Fujiyama A."/>
            <person name="Holland L.Z."/>
            <person name="Holland P.W.H."/>
            <person name="Satoh N."/>
            <person name="Rokhsar D.S."/>
        </authorList>
    </citation>
    <scope>NUCLEOTIDE SEQUENCE [LARGE SCALE GENOMIC DNA]</scope>
    <source>
        <strain evidence="17">S238N-H82</strain>
        <tissue evidence="17">Testes</tissue>
    </source>
</reference>
<keyword evidence="11 15" id="KW-0472">Membrane</keyword>
<feature type="repeat" description="Filamin" evidence="12">
    <location>
        <begin position="2133"/>
        <end position="2225"/>
    </location>
</feature>
<dbReference type="SUPFAM" id="SSF47576">
    <property type="entry name" value="Calponin-homology domain, CH-domain"/>
    <property type="match status" value="3"/>
</dbReference>
<feature type="repeat" description="Filamin" evidence="12">
    <location>
        <begin position="1217"/>
        <end position="1372"/>
    </location>
</feature>
<comment type="similarity">
    <text evidence="2 13">Belongs to the major facilitator superfamily. Proton-dependent oligopeptide transporter (POT/PTR) (TC 2.A.17) family.</text>
</comment>
<feature type="transmembrane region" description="Helical" evidence="15">
    <location>
        <begin position="2949"/>
        <end position="2971"/>
    </location>
</feature>
<feature type="transmembrane region" description="Helical" evidence="15">
    <location>
        <begin position="2676"/>
        <end position="2697"/>
    </location>
</feature>
<feature type="domain" description="Calponin-homology (CH)" evidence="16">
    <location>
        <begin position="290"/>
        <end position="390"/>
    </location>
</feature>
<dbReference type="GO" id="GO:0030036">
    <property type="term" value="P:actin cytoskeleton organization"/>
    <property type="evidence" value="ECO:0007669"/>
    <property type="project" value="InterPro"/>
</dbReference>
<comment type="subcellular location">
    <subcellularLocation>
        <location evidence="1 13">Membrane</location>
        <topology evidence="1 13">Multi-pass membrane protein</topology>
    </subcellularLocation>
</comment>
<dbReference type="Pfam" id="PF00307">
    <property type="entry name" value="CH"/>
    <property type="match status" value="3"/>
</dbReference>
<feature type="repeat" description="Filamin" evidence="12">
    <location>
        <begin position="1861"/>
        <end position="1954"/>
    </location>
</feature>
<feature type="repeat" description="Filamin" evidence="12">
    <location>
        <begin position="2361"/>
        <end position="2456"/>
    </location>
</feature>
<dbReference type="SUPFAM" id="SSF81296">
    <property type="entry name" value="E set domains"/>
    <property type="match status" value="22"/>
</dbReference>
<feature type="transmembrane region" description="Helical" evidence="15">
    <location>
        <begin position="2717"/>
        <end position="2738"/>
    </location>
</feature>
<gene>
    <name evidence="17" type="ORF">BRAFLDRAFT_71478</name>
</gene>
<dbReference type="InterPro" id="IPR013783">
    <property type="entry name" value="Ig-like_fold"/>
</dbReference>
<comment type="similarity">
    <text evidence="3">Belongs to the filamin family.</text>
</comment>
<feature type="domain" description="Calponin-homology (CH)" evidence="16">
    <location>
        <begin position="186"/>
        <end position="289"/>
    </location>
</feature>
<dbReference type="InterPro" id="IPR018456">
    <property type="entry name" value="PTR2_symporter_CS"/>
</dbReference>
<dbReference type="GO" id="GO:0016020">
    <property type="term" value="C:membrane"/>
    <property type="evidence" value="ECO:0007669"/>
    <property type="project" value="UniProtKB-SubCell"/>
</dbReference>
<feature type="repeat" description="Filamin" evidence="12">
    <location>
        <begin position="1370"/>
        <end position="1462"/>
    </location>
</feature>
<protein>
    <recommendedName>
        <fullName evidence="16">Calponin-homology (CH) domain-containing protein</fullName>
    </recommendedName>
</protein>
<evidence type="ECO:0000256" key="10">
    <source>
        <dbReference type="ARBA" id="ARBA00022989"/>
    </source>
</evidence>
<dbReference type="InParanoid" id="C3Y7V5"/>
<feature type="repeat" description="Filamin" evidence="12">
    <location>
        <begin position="2223"/>
        <end position="2350"/>
    </location>
</feature>
<evidence type="ECO:0000256" key="12">
    <source>
        <dbReference type="PROSITE-ProRule" id="PRU00087"/>
    </source>
</evidence>
<feature type="transmembrane region" description="Helical" evidence="15">
    <location>
        <begin position="3228"/>
        <end position="3248"/>
    </location>
</feature>
<dbReference type="PROSITE" id="PS01022">
    <property type="entry name" value="PTR2_1"/>
    <property type="match status" value="1"/>
</dbReference>
<feature type="transmembrane region" description="Helical" evidence="15">
    <location>
        <begin position="2584"/>
        <end position="2602"/>
    </location>
</feature>
<feature type="repeat" description="Filamin" evidence="12">
    <location>
        <begin position="1549"/>
        <end position="1641"/>
    </location>
</feature>
<dbReference type="Gene3D" id="1.20.1250.20">
    <property type="entry name" value="MFS general substrate transporter like domains"/>
    <property type="match status" value="3"/>
</dbReference>
<evidence type="ECO:0000256" key="2">
    <source>
        <dbReference type="ARBA" id="ARBA00005982"/>
    </source>
</evidence>
<dbReference type="Pfam" id="PF00630">
    <property type="entry name" value="Filamin"/>
    <property type="match status" value="18"/>
</dbReference>
<dbReference type="SMART" id="SM00557">
    <property type="entry name" value="IG_FLMN"/>
    <property type="match status" value="20"/>
</dbReference>
<evidence type="ECO:0000256" key="7">
    <source>
        <dbReference type="ARBA" id="ARBA00022847"/>
    </source>
</evidence>
<dbReference type="Gene3D" id="1.10.418.10">
    <property type="entry name" value="Calponin-like domain"/>
    <property type="match status" value="4"/>
</dbReference>
<dbReference type="FunFam" id="1.20.1250.20:FF:000379">
    <property type="entry name" value="Uncharacterized protein, isoform A"/>
    <property type="match status" value="1"/>
</dbReference>
<feature type="transmembrane region" description="Helical" evidence="15">
    <location>
        <begin position="2787"/>
        <end position="2807"/>
    </location>
</feature>
<name>C3Y7V5_BRAFL</name>
<dbReference type="PROSITE" id="PS50021">
    <property type="entry name" value="CH"/>
    <property type="match status" value="4"/>
</dbReference>
<dbReference type="InterPro" id="IPR044801">
    <property type="entry name" value="Filamin"/>
</dbReference>
<feature type="repeat" description="Filamin" evidence="12">
    <location>
        <begin position="2467"/>
        <end position="2545"/>
    </location>
</feature>
<dbReference type="EMBL" id="GG666490">
    <property type="protein sequence ID" value="EEN63610.1"/>
    <property type="molecule type" value="Genomic_DNA"/>
</dbReference>
<dbReference type="InterPro" id="IPR036872">
    <property type="entry name" value="CH_dom_sf"/>
</dbReference>
<feature type="transmembrane region" description="Helical" evidence="15">
    <location>
        <begin position="2916"/>
        <end position="2937"/>
    </location>
</feature>
<dbReference type="InterPro" id="IPR017868">
    <property type="entry name" value="Filamin/ABP280_repeat-like"/>
</dbReference>
<proteinExistence type="inferred from homology"/>
<dbReference type="Gene3D" id="2.60.40.10">
    <property type="entry name" value="Immunoglobulins"/>
    <property type="match status" value="22"/>
</dbReference>
<dbReference type="GO" id="GO:0015293">
    <property type="term" value="F:symporter activity"/>
    <property type="evidence" value="ECO:0007669"/>
    <property type="project" value="UniProtKB-KW"/>
</dbReference>
<dbReference type="PANTHER" id="PTHR38537:SF13">
    <property type="entry name" value="JITTERBUG, ISOFORM N"/>
    <property type="match status" value="1"/>
</dbReference>
<feature type="repeat" description="Filamin" evidence="12">
    <location>
        <begin position="1140"/>
        <end position="1219"/>
    </location>
</feature>
<feature type="compositionally biased region" description="Basic and acidic residues" evidence="14">
    <location>
        <begin position="444"/>
        <end position="453"/>
    </location>
</feature>
<dbReference type="SUPFAM" id="SSF103473">
    <property type="entry name" value="MFS general substrate transporter"/>
    <property type="match status" value="1"/>
</dbReference>
<dbReference type="SMART" id="SM00033">
    <property type="entry name" value="CH"/>
    <property type="match status" value="3"/>
</dbReference>
<feature type="repeat" description="Filamin" evidence="12">
    <location>
        <begin position="1728"/>
        <end position="1863"/>
    </location>
</feature>
<dbReference type="CDD" id="cd17347">
    <property type="entry name" value="MFS_SLC15A1_2_like"/>
    <property type="match status" value="1"/>
</dbReference>
<evidence type="ECO:0000256" key="3">
    <source>
        <dbReference type="ARBA" id="ARBA00009238"/>
    </source>
</evidence>
<keyword evidence="5 13" id="KW-0812">Transmembrane</keyword>
<dbReference type="GO" id="GO:0051015">
    <property type="term" value="F:actin filament binding"/>
    <property type="evidence" value="ECO:0007669"/>
    <property type="project" value="InterPro"/>
</dbReference>
<feature type="transmembrane region" description="Helical" evidence="15">
    <location>
        <begin position="2635"/>
        <end position="2655"/>
    </location>
</feature>
<evidence type="ECO:0000256" key="1">
    <source>
        <dbReference type="ARBA" id="ARBA00004141"/>
    </source>
</evidence>
<feature type="domain" description="Calponin-homology (CH)" evidence="16">
    <location>
        <begin position="48"/>
        <end position="174"/>
    </location>
</feature>
<dbReference type="PROSITE" id="PS50194">
    <property type="entry name" value="FILAMIN_REPEAT"/>
    <property type="match status" value="21"/>
</dbReference>
<dbReference type="PANTHER" id="PTHR38537">
    <property type="entry name" value="JITTERBUG, ISOFORM N"/>
    <property type="match status" value="1"/>
</dbReference>
<dbReference type="GO" id="GO:0015031">
    <property type="term" value="P:protein transport"/>
    <property type="evidence" value="ECO:0007669"/>
    <property type="project" value="UniProtKB-KW"/>
</dbReference>
<dbReference type="InterPro" id="IPR036259">
    <property type="entry name" value="MFS_trans_sf"/>
</dbReference>
<keyword evidence="8" id="KW-0571">Peptide transport</keyword>
<feature type="repeat" description="Filamin" evidence="12">
    <location>
        <begin position="2043"/>
        <end position="2136"/>
    </location>
</feature>
<organism>
    <name type="scientific">Branchiostoma floridae</name>
    <name type="common">Florida lancelet</name>
    <name type="synonym">Amphioxus</name>
    <dbReference type="NCBI Taxonomy" id="7739"/>
    <lineage>
        <taxon>Eukaryota</taxon>
        <taxon>Metazoa</taxon>
        <taxon>Chordata</taxon>
        <taxon>Cephalochordata</taxon>
        <taxon>Leptocardii</taxon>
        <taxon>Amphioxiformes</taxon>
        <taxon>Branchiostomatidae</taxon>
        <taxon>Branchiostoma</taxon>
    </lineage>
</organism>
<feature type="region of interest" description="Disordered" evidence="14">
    <location>
        <begin position="3292"/>
        <end position="3324"/>
    </location>
</feature>
<evidence type="ECO:0000259" key="16">
    <source>
        <dbReference type="PROSITE" id="PS50021"/>
    </source>
</evidence>
<dbReference type="FunFam" id="1.20.1250.20:FF:000049">
    <property type="entry name" value="Solute carrier family 15 member 2"/>
    <property type="match status" value="1"/>
</dbReference>
<dbReference type="Pfam" id="PF00854">
    <property type="entry name" value="PTR2"/>
    <property type="match status" value="2"/>
</dbReference>
<evidence type="ECO:0000256" key="15">
    <source>
        <dbReference type="SAM" id="Phobius"/>
    </source>
</evidence>
<dbReference type="FunFam" id="2.60.40.10:FF:002826">
    <property type="match status" value="5"/>
</dbReference>
<evidence type="ECO:0000256" key="14">
    <source>
        <dbReference type="SAM" id="MobiDB-lite"/>
    </source>
</evidence>
<feature type="repeat" description="Filamin" evidence="12">
    <location>
        <begin position="1037"/>
        <end position="1130"/>
    </location>
</feature>
<feature type="repeat" description="Filamin" evidence="12">
    <location>
        <begin position="857"/>
        <end position="950"/>
    </location>
</feature>
<feature type="compositionally biased region" description="Pro residues" evidence="14">
    <location>
        <begin position="456"/>
        <end position="467"/>
    </location>
</feature>
<keyword evidence="6" id="KW-0677">Repeat</keyword>
<keyword evidence="4 13" id="KW-0813">Transport</keyword>
<evidence type="ECO:0000256" key="6">
    <source>
        <dbReference type="ARBA" id="ARBA00022737"/>
    </source>
</evidence>
<feature type="region of interest" description="Disordered" evidence="14">
    <location>
        <begin position="441"/>
        <end position="468"/>
    </location>
</feature>
<dbReference type="GO" id="GO:0006857">
    <property type="term" value="P:oligopeptide transport"/>
    <property type="evidence" value="ECO:0007669"/>
    <property type="project" value="InterPro"/>
</dbReference>
<keyword evidence="7" id="KW-0769">Symport</keyword>
<feature type="repeat" description="Filamin" evidence="12">
    <location>
        <begin position="751"/>
        <end position="859"/>
    </location>
</feature>
<evidence type="ECO:0000256" key="4">
    <source>
        <dbReference type="ARBA" id="ARBA00022448"/>
    </source>
</evidence>
<feature type="transmembrane region" description="Helical" evidence="15">
    <location>
        <begin position="2750"/>
        <end position="2775"/>
    </location>
</feature>
<dbReference type="STRING" id="7739.C3Y7V5"/>
<feature type="transmembrane region" description="Helical" evidence="15">
    <location>
        <begin position="2867"/>
        <end position="2885"/>
    </location>
</feature>
<accession>C3Y7V5</accession>
<evidence type="ECO:0000256" key="8">
    <source>
        <dbReference type="ARBA" id="ARBA00022856"/>
    </source>
</evidence>
<dbReference type="InterPro" id="IPR001298">
    <property type="entry name" value="Filamin/ABP280_rpt"/>
</dbReference>
<feature type="repeat" description="Filamin" evidence="12">
    <location>
        <begin position="1971"/>
        <end position="2045"/>
    </location>
</feature>
<evidence type="ECO:0000256" key="9">
    <source>
        <dbReference type="ARBA" id="ARBA00022927"/>
    </source>
</evidence>
<feature type="repeat" description="Filamin" evidence="12">
    <location>
        <begin position="569"/>
        <end position="663"/>
    </location>
</feature>
<feature type="transmembrane region" description="Helical" evidence="15">
    <location>
        <begin position="3260"/>
        <end position="3281"/>
    </location>
</feature>
<feature type="domain" description="Calponin-homology (CH)" evidence="16">
    <location>
        <begin position="1"/>
        <end position="36"/>
    </location>
</feature>
<feature type="repeat" description="Filamin" evidence="12">
    <location>
        <begin position="961"/>
        <end position="1039"/>
    </location>
</feature>